<dbReference type="EMBL" id="WHWC01000018">
    <property type="protein sequence ID" value="KAG8365007.1"/>
    <property type="molecule type" value="Genomic_DNA"/>
</dbReference>
<dbReference type="PANTHER" id="PTHR46148:SF52">
    <property type="entry name" value="OS04G0603800 PROTEIN"/>
    <property type="match status" value="1"/>
</dbReference>
<dbReference type="AlphaFoldDB" id="A0AAV6W8Z1"/>
<dbReference type="InterPro" id="IPR023780">
    <property type="entry name" value="Chromo_domain"/>
</dbReference>
<dbReference type="Pfam" id="PF24626">
    <property type="entry name" value="SH3_Tf2-1"/>
    <property type="match status" value="1"/>
</dbReference>
<sequence>MQPLQKLSKSWMDRASWCLKISKIIPMRVSCVTMNMYCAEPWPNIRNYTGIATWRANPGLLGLSGNVHFFKDYASQIAYLYRRLAEESITEDLNDRSNEAVKLVSEFLEEFYQRLLGYFLSSLTVKPCHVAERVGEVAYRLQLAATAKIHPVFHVSMLKRSKGIQDASTSLPILDEDGQLILKPVAILARRIAKKNNSAITQLLIQWSHLPESEATWDDYKDITTAFPELKSWGQDLLKGGSIVMIAQDTEDTKGAINKSETQFKHFTFKNAFSLTKVQVQKQKRKEGVGAAGLRV</sequence>
<dbReference type="InterPro" id="IPR056924">
    <property type="entry name" value="SH3_Tf2-1"/>
</dbReference>
<feature type="domain" description="Tf2-1-like SH3-like" evidence="2">
    <location>
        <begin position="120"/>
        <end position="160"/>
    </location>
</feature>
<dbReference type="SUPFAM" id="SSF54160">
    <property type="entry name" value="Chromo domain-like"/>
    <property type="match status" value="1"/>
</dbReference>
<comment type="caution">
    <text evidence="3">The sequence shown here is derived from an EMBL/GenBank/DDBJ whole genome shotgun (WGS) entry which is preliminary data.</text>
</comment>
<dbReference type="PANTHER" id="PTHR46148">
    <property type="entry name" value="CHROMO DOMAIN-CONTAINING PROTEIN"/>
    <property type="match status" value="1"/>
</dbReference>
<accession>A0AAV6W8Z1</accession>
<evidence type="ECO:0000313" key="4">
    <source>
        <dbReference type="Proteomes" id="UP000826271"/>
    </source>
</evidence>
<dbReference type="Proteomes" id="UP000826271">
    <property type="component" value="Unassembled WGS sequence"/>
</dbReference>
<dbReference type="InterPro" id="IPR016197">
    <property type="entry name" value="Chromo-like_dom_sf"/>
</dbReference>
<organism evidence="3 4">
    <name type="scientific">Buddleja alternifolia</name>
    <dbReference type="NCBI Taxonomy" id="168488"/>
    <lineage>
        <taxon>Eukaryota</taxon>
        <taxon>Viridiplantae</taxon>
        <taxon>Streptophyta</taxon>
        <taxon>Embryophyta</taxon>
        <taxon>Tracheophyta</taxon>
        <taxon>Spermatophyta</taxon>
        <taxon>Magnoliopsida</taxon>
        <taxon>eudicotyledons</taxon>
        <taxon>Gunneridae</taxon>
        <taxon>Pentapetalae</taxon>
        <taxon>asterids</taxon>
        <taxon>lamiids</taxon>
        <taxon>Lamiales</taxon>
        <taxon>Scrophulariaceae</taxon>
        <taxon>Buddlejeae</taxon>
        <taxon>Buddleja</taxon>
    </lineage>
</organism>
<feature type="domain" description="Chromo" evidence="1">
    <location>
        <begin position="185"/>
        <end position="233"/>
    </location>
</feature>
<evidence type="ECO:0000259" key="2">
    <source>
        <dbReference type="Pfam" id="PF24626"/>
    </source>
</evidence>
<evidence type="ECO:0008006" key="5">
    <source>
        <dbReference type="Google" id="ProtNLM"/>
    </source>
</evidence>
<proteinExistence type="predicted"/>
<name>A0AAV6W8Z1_9LAMI</name>
<evidence type="ECO:0000259" key="1">
    <source>
        <dbReference type="Pfam" id="PF00385"/>
    </source>
</evidence>
<gene>
    <name evidence="3" type="ORF">BUALT_Bualt18G0058200</name>
</gene>
<reference evidence="3" key="1">
    <citation type="submission" date="2019-10" db="EMBL/GenBank/DDBJ databases">
        <authorList>
            <person name="Zhang R."/>
            <person name="Pan Y."/>
            <person name="Wang J."/>
            <person name="Ma R."/>
            <person name="Yu S."/>
        </authorList>
    </citation>
    <scope>NUCLEOTIDE SEQUENCE</scope>
    <source>
        <strain evidence="3">LA-IB0</strain>
        <tissue evidence="3">Leaf</tissue>
    </source>
</reference>
<dbReference type="Pfam" id="PF00385">
    <property type="entry name" value="Chromo"/>
    <property type="match status" value="1"/>
</dbReference>
<evidence type="ECO:0000313" key="3">
    <source>
        <dbReference type="EMBL" id="KAG8365007.1"/>
    </source>
</evidence>
<keyword evidence="4" id="KW-1185">Reference proteome</keyword>
<protein>
    <recommendedName>
        <fullName evidence="5">Chromo domain-containing protein</fullName>
    </recommendedName>
</protein>